<dbReference type="SMART" id="SM00490">
    <property type="entry name" value="HELICc"/>
    <property type="match status" value="1"/>
</dbReference>
<dbReference type="RefSeq" id="WP_230097224.1">
    <property type="nucleotide sequence ID" value="NZ_CAKKNS010000007.1"/>
</dbReference>
<dbReference type="SUPFAM" id="SSF56024">
    <property type="entry name" value="Phospholipase D/nuclease"/>
    <property type="match status" value="1"/>
</dbReference>
<dbReference type="CDD" id="cd18799">
    <property type="entry name" value="SF2_C_EcoAI-like"/>
    <property type="match status" value="1"/>
</dbReference>
<dbReference type="InterPro" id="IPR025202">
    <property type="entry name" value="PLD-like_dom"/>
</dbReference>
<protein>
    <submittedName>
        <fullName evidence="4">UvrABC system protein B</fullName>
    </submittedName>
</protein>
<dbReference type="CDD" id="cd18032">
    <property type="entry name" value="DEXHc_RE_I_III_res"/>
    <property type="match status" value="1"/>
</dbReference>
<dbReference type="InterPro" id="IPR001736">
    <property type="entry name" value="PLipase_D/transphosphatidylase"/>
</dbReference>
<dbReference type="PANTHER" id="PTHR47396:SF1">
    <property type="entry name" value="ATP-DEPENDENT HELICASE IRC3-RELATED"/>
    <property type="match status" value="1"/>
</dbReference>
<reference evidence="4 5" key="1">
    <citation type="submission" date="2021-11" db="EMBL/GenBank/DDBJ databases">
        <authorList>
            <person name="Depoorter E."/>
        </authorList>
    </citation>
    <scope>NUCLEOTIDE SEQUENCE [LARGE SCALE GENOMIC DNA]</scope>
    <source>
        <strain evidence="4 5">LMG 24289</strain>
    </source>
</reference>
<dbReference type="SMART" id="SM00487">
    <property type="entry name" value="DEXDc"/>
    <property type="match status" value="1"/>
</dbReference>
<feature type="domain" description="Helicase ATP-binding" evidence="2">
    <location>
        <begin position="220"/>
        <end position="370"/>
    </location>
</feature>
<name>A0ABM8Z735_9LACO</name>
<dbReference type="SUPFAM" id="SSF52540">
    <property type="entry name" value="P-loop containing nucleoside triphosphate hydrolases"/>
    <property type="match status" value="1"/>
</dbReference>
<dbReference type="InterPro" id="IPR027417">
    <property type="entry name" value="P-loop_NTPase"/>
</dbReference>
<dbReference type="Pfam" id="PF26350">
    <property type="entry name" value="DUF8090"/>
    <property type="match status" value="1"/>
</dbReference>
<dbReference type="PROSITE" id="PS50035">
    <property type="entry name" value="PLD"/>
    <property type="match status" value="1"/>
</dbReference>
<organism evidence="4 5">
    <name type="scientific">Periweissella fabaria</name>
    <dbReference type="NCBI Taxonomy" id="546157"/>
    <lineage>
        <taxon>Bacteria</taxon>
        <taxon>Bacillati</taxon>
        <taxon>Bacillota</taxon>
        <taxon>Bacilli</taxon>
        <taxon>Lactobacillales</taxon>
        <taxon>Lactobacillaceae</taxon>
        <taxon>Periweissella</taxon>
    </lineage>
</organism>
<dbReference type="EMBL" id="CAKKNS010000007">
    <property type="protein sequence ID" value="CAH0417193.1"/>
    <property type="molecule type" value="Genomic_DNA"/>
</dbReference>
<gene>
    <name evidence="4" type="primary">uvrB_2</name>
    <name evidence="4" type="ORF">WFA24289_01523</name>
</gene>
<dbReference type="InterPro" id="IPR001650">
    <property type="entry name" value="Helicase_C-like"/>
</dbReference>
<accession>A0ABM8Z735</accession>
<dbReference type="InterPro" id="IPR050742">
    <property type="entry name" value="Helicase_Restrict-Modif_Enz"/>
</dbReference>
<sequence>MQEDLTASLAHGMVRAQANYQSPLTPTLITNTDLNLGDCLNNELATAKTFIFAVAFITEGGLLMLKTKLADLALQGIKGKIITSTYLGFNQPKMFAELLKLTNVDVEIVTEGAFHTKAYYIEHADYHTIFVGSGNLTATALKTNLEWTVKLNSLTDGAFTHQFQEALAQLSVQAIPLTPAWLASYEAQYQAPTQAITTVSPSSVIMPNQMQVAALKALQAHREAGAKRSLVVSATGTGKTYLAAFDIQQVQPKRVLFIAHREQLLKQAKATFQKIFTAKQDTFGIYSGSQHNGTTRFVFASIQTLTKHYTEFDPTAFDYIVIDETHRAKAPSYQLLFAYFKSAFMLGITATPERTDGFNVYELFDYNLAYEISLADALAADMLVPFNYIGVADYQVDDEVITDVTALKYLIADERVEHLIAKTNYYGYAGQQLHGLIFVSRIEEGEILAEKLTARGLPSQFLSAQSSSVVREKAVTALEQGTLKYLIAVDIFNEGIDIPAVNQIVMMRSTQSKIIFLQQLGRGLRKFANKEYLTVIDFIGNYQNNYLIPQAFGNGTVTDKDRLRMQVMQPQISGLSTINFEAIAAQQILQAVTAVKFDRIAELKQQFQMLCNRFGRVPTLVEVYQSQQMDVRLILNKFKIYPAFVSKMTGEIGPTLAADFTAWLQFVSQELAFGQRRHELLILEALLKQGSLTTMEVLTVLDNEYHDQATLASMLKVLGIKDYFTAIDRRKYGNIGLVNLVGDTWELARKFDDLEQKMLLDVIEAGLLIISASNDGQNQFTLYQKYRRKDVVRLLNWASDLPSIDIGGYKYDVATQTLPIFITLEKNGQAATAMTYDNSFRSPNRIPFYSKANRTLNSPIEAALFDADKRDIFVPLFVKKSDDEGAAFYYLGPVTVDQVATQTTELLNQRTQKMQPVVRFELVLNTDVPIHLWEYLVQ</sequence>
<dbReference type="PROSITE" id="PS51192">
    <property type="entry name" value="HELICASE_ATP_BIND_1"/>
    <property type="match status" value="1"/>
</dbReference>
<evidence type="ECO:0000313" key="4">
    <source>
        <dbReference type="EMBL" id="CAH0417193.1"/>
    </source>
</evidence>
<dbReference type="InterPro" id="IPR058403">
    <property type="entry name" value="DUF8090"/>
</dbReference>
<dbReference type="Pfam" id="PF00271">
    <property type="entry name" value="Helicase_C"/>
    <property type="match status" value="1"/>
</dbReference>
<dbReference type="Pfam" id="PF04851">
    <property type="entry name" value="ResIII"/>
    <property type="match status" value="1"/>
</dbReference>
<evidence type="ECO:0000259" key="2">
    <source>
        <dbReference type="PROSITE" id="PS51192"/>
    </source>
</evidence>
<proteinExistence type="predicted"/>
<dbReference type="Gene3D" id="3.30.870.10">
    <property type="entry name" value="Endonuclease Chain A"/>
    <property type="match status" value="1"/>
</dbReference>
<evidence type="ECO:0000259" key="3">
    <source>
        <dbReference type="PROSITE" id="PS51194"/>
    </source>
</evidence>
<keyword evidence="5" id="KW-1185">Reference proteome</keyword>
<dbReference type="Pfam" id="PF11907">
    <property type="entry name" value="DUF3427"/>
    <property type="match status" value="1"/>
</dbReference>
<dbReference type="PROSITE" id="PS51194">
    <property type="entry name" value="HELICASE_CTER"/>
    <property type="match status" value="1"/>
</dbReference>
<dbReference type="Gene3D" id="3.40.50.300">
    <property type="entry name" value="P-loop containing nucleotide triphosphate hydrolases"/>
    <property type="match status" value="2"/>
</dbReference>
<dbReference type="CDD" id="cd09204">
    <property type="entry name" value="PLDc_N_DEXD_b2"/>
    <property type="match status" value="1"/>
</dbReference>
<dbReference type="InterPro" id="IPR021835">
    <property type="entry name" value="DUF3427"/>
</dbReference>
<dbReference type="Pfam" id="PF13091">
    <property type="entry name" value="PLDc_2"/>
    <property type="match status" value="1"/>
</dbReference>
<comment type="caution">
    <text evidence="4">The sequence shown here is derived from an EMBL/GenBank/DDBJ whole genome shotgun (WGS) entry which is preliminary data.</text>
</comment>
<dbReference type="PANTHER" id="PTHR47396">
    <property type="entry name" value="TYPE I RESTRICTION ENZYME ECOKI R PROTEIN"/>
    <property type="match status" value="1"/>
</dbReference>
<feature type="domain" description="Helicase C-terminal" evidence="3">
    <location>
        <begin position="421"/>
        <end position="571"/>
    </location>
</feature>
<dbReference type="InterPro" id="IPR014001">
    <property type="entry name" value="Helicase_ATP-bd"/>
</dbReference>
<dbReference type="InterPro" id="IPR006935">
    <property type="entry name" value="Helicase/UvrB_N"/>
</dbReference>
<dbReference type="Proteomes" id="UP000789707">
    <property type="component" value="Unassembled WGS sequence"/>
</dbReference>
<evidence type="ECO:0000259" key="1">
    <source>
        <dbReference type="PROSITE" id="PS50035"/>
    </source>
</evidence>
<evidence type="ECO:0000313" key="5">
    <source>
        <dbReference type="Proteomes" id="UP000789707"/>
    </source>
</evidence>
<feature type="domain" description="PLD phosphodiesterase" evidence="1">
    <location>
        <begin position="110"/>
        <end position="140"/>
    </location>
</feature>